<feature type="chain" id="PRO_5016468531" evidence="1">
    <location>
        <begin position="25"/>
        <end position="292"/>
    </location>
</feature>
<keyword evidence="3" id="KW-1185">Reference proteome</keyword>
<comment type="caution">
    <text evidence="2">The sequence shown here is derived from an EMBL/GenBank/DDBJ whole genome shotgun (WGS) entry which is preliminary data.</text>
</comment>
<protein>
    <submittedName>
        <fullName evidence="2">Uncharacterized protein</fullName>
    </submittedName>
</protein>
<name>A0A318TQR0_9BACL</name>
<proteinExistence type="predicted"/>
<reference evidence="2 3" key="1">
    <citation type="submission" date="2018-06" db="EMBL/GenBank/DDBJ databases">
        <title>Genomic Encyclopedia of Archaeal and Bacterial Type Strains, Phase II (KMG-II): from individual species to whole genera.</title>
        <authorList>
            <person name="Goeker M."/>
        </authorList>
    </citation>
    <scope>NUCLEOTIDE SEQUENCE [LARGE SCALE GENOMIC DNA]</scope>
    <source>
        <strain evidence="2 3">KACC 16626</strain>
    </source>
</reference>
<evidence type="ECO:0000256" key="1">
    <source>
        <dbReference type="SAM" id="SignalP"/>
    </source>
</evidence>
<evidence type="ECO:0000313" key="2">
    <source>
        <dbReference type="EMBL" id="PYF06140.1"/>
    </source>
</evidence>
<dbReference type="Proteomes" id="UP000247416">
    <property type="component" value="Unassembled WGS sequence"/>
</dbReference>
<gene>
    <name evidence="2" type="ORF">BJ095_112101</name>
</gene>
<evidence type="ECO:0000313" key="3">
    <source>
        <dbReference type="Proteomes" id="UP000247416"/>
    </source>
</evidence>
<feature type="signal peptide" evidence="1">
    <location>
        <begin position="1"/>
        <end position="24"/>
    </location>
</feature>
<dbReference type="RefSeq" id="WP_107933063.1">
    <property type="nucleotide sequence ID" value="NZ_PYWJ01000004.1"/>
</dbReference>
<accession>A0A318TQR0</accession>
<organism evidence="2 3">
    <name type="scientific">Ureibacillus chungkukjangi</name>
    <dbReference type="NCBI Taxonomy" id="1202712"/>
    <lineage>
        <taxon>Bacteria</taxon>
        <taxon>Bacillati</taxon>
        <taxon>Bacillota</taxon>
        <taxon>Bacilli</taxon>
        <taxon>Bacillales</taxon>
        <taxon>Caryophanaceae</taxon>
        <taxon>Ureibacillus</taxon>
    </lineage>
</organism>
<dbReference type="AlphaFoldDB" id="A0A318TQR0"/>
<sequence>MKRLVFLILLFISCNLFVNEDALASTVKWGNYTINSGQIGIVKFSTDVKLYKQNPNGSTSVIIGKKGQAYRVYDIEKIRKYDNLKLNKIAEATKYYLGGGVTVQGNEIIKFEQLPQKIYEQAIAVYGYPVKSLVPPKSTLFGFDYNYNQFMDGVSFMYYDEKSKSFKGCHGMYSGDLVNEYCAGGEAEIKFSETKSAFSYELNVSEQVTKVQIQYPVKKGSIVTITRPNGTIEKEKITKFIPYEFYENVPHVGIKGSFYEYTHVIVTEKGRKFAVGRYMSVTAVSQAEFIRR</sequence>
<dbReference type="OrthoDB" id="2731793at2"/>
<dbReference type="EMBL" id="QJTJ01000012">
    <property type="protein sequence ID" value="PYF06140.1"/>
    <property type="molecule type" value="Genomic_DNA"/>
</dbReference>
<keyword evidence="1" id="KW-0732">Signal</keyword>